<dbReference type="AlphaFoldDB" id="A0A8D8C270"/>
<dbReference type="SUPFAM" id="SSF90229">
    <property type="entry name" value="CCCH zinc finger"/>
    <property type="match status" value="1"/>
</dbReference>
<evidence type="ECO:0000256" key="4">
    <source>
        <dbReference type="PROSITE-ProRule" id="PRU00723"/>
    </source>
</evidence>
<dbReference type="InterPro" id="IPR000571">
    <property type="entry name" value="Znf_CCCH"/>
</dbReference>
<feature type="region of interest" description="Disordered" evidence="5">
    <location>
        <begin position="146"/>
        <end position="207"/>
    </location>
</feature>
<dbReference type="Pfam" id="PF18044">
    <property type="entry name" value="zf-CCCH_4"/>
    <property type="match status" value="1"/>
</dbReference>
<feature type="compositionally biased region" description="Basic and acidic residues" evidence="5">
    <location>
        <begin position="198"/>
        <end position="207"/>
    </location>
</feature>
<evidence type="ECO:0000259" key="6">
    <source>
        <dbReference type="PROSITE" id="PS50103"/>
    </source>
</evidence>
<dbReference type="Gene3D" id="4.10.1000.10">
    <property type="entry name" value="Zinc finger, CCCH-type"/>
    <property type="match status" value="1"/>
</dbReference>
<feature type="region of interest" description="Disordered" evidence="5">
    <location>
        <begin position="1"/>
        <end position="69"/>
    </location>
</feature>
<dbReference type="InterPro" id="IPR036855">
    <property type="entry name" value="Znf_CCCH_sf"/>
</dbReference>
<feature type="compositionally biased region" description="Basic and acidic residues" evidence="5">
    <location>
        <begin position="45"/>
        <end position="59"/>
    </location>
</feature>
<reference evidence="7" key="1">
    <citation type="submission" date="2021-05" db="EMBL/GenBank/DDBJ databases">
        <authorList>
            <person name="Alioto T."/>
            <person name="Alioto T."/>
            <person name="Gomez Garrido J."/>
        </authorList>
    </citation>
    <scope>NUCLEOTIDE SEQUENCE</scope>
</reference>
<proteinExistence type="predicted"/>
<accession>A0A8D8C270</accession>
<dbReference type="InterPro" id="IPR041367">
    <property type="entry name" value="Znf-CCCH_4"/>
</dbReference>
<dbReference type="GO" id="GO:0008270">
    <property type="term" value="F:zinc ion binding"/>
    <property type="evidence" value="ECO:0007669"/>
    <property type="project" value="UniProtKB-KW"/>
</dbReference>
<keyword evidence="2 4" id="KW-0863">Zinc-finger</keyword>
<evidence type="ECO:0000256" key="5">
    <source>
        <dbReference type="SAM" id="MobiDB-lite"/>
    </source>
</evidence>
<protein>
    <submittedName>
        <fullName evidence="7">(northern house mosquito) hypothetical protein</fullName>
    </submittedName>
</protein>
<evidence type="ECO:0000256" key="2">
    <source>
        <dbReference type="ARBA" id="ARBA00022771"/>
    </source>
</evidence>
<feature type="zinc finger region" description="C3H1-type" evidence="4">
    <location>
        <begin position="111"/>
        <end position="138"/>
    </location>
</feature>
<keyword evidence="3 4" id="KW-0862">Zinc</keyword>
<organism evidence="7">
    <name type="scientific">Culex pipiens</name>
    <name type="common">House mosquito</name>
    <dbReference type="NCBI Taxonomy" id="7175"/>
    <lineage>
        <taxon>Eukaryota</taxon>
        <taxon>Metazoa</taxon>
        <taxon>Ecdysozoa</taxon>
        <taxon>Arthropoda</taxon>
        <taxon>Hexapoda</taxon>
        <taxon>Insecta</taxon>
        <taxon>Pterygota</taxon>
        <taxon>Neoptera</taxon>
        <taxon>Endopterygota</taxon>
        <taxon>Diptera</taxon>
        <taxon>Nematocera</taxon>
        <taxon>Culicoidea</taxon>
        <taxon>Culicidae</taxon>
        <taxon>Culicinae</taxon>
        <taxon>Culicini</taxon>
        <taxon>Culex</taxon>
        <taxon>Culex</taxon>
    </lineage>
</organism>
<dbReference type="EMBL" id="HBUE01103611">
    <property type="protein sequence ID" value="CAG6486294.1"/>
    <property type="molecule type" value="Transcribed_RNA"/>
</dbReference>
<keyword evidence="1 4" id="KW-0479">Metal-binding</keyword>
<evidence type="ECO:0000313" key="7">
    <source>
        <dbReference type="EMBL" id="CAG6486294.1"/>
    </source>
</evidence>
<feature type="compositionally biased region" description="Polar residues" evidence="5">
    <location>
        <begin position="162"/>
        <end position="176"/>
    </location>
</feature>
<dbReference type="PROSITE" id="PS50103">
    <property type="entry name" value="ZF_C3H1"/>
    <property type="match status" value="1"/>
</dbReference>
<sequence length="207" mass="22923">MFSLVAYEDSDNSDEDAPSKSAEQEAEGNSSASSSEDDSDDEGEQKEAQQRTKGSELREPALPSASMMLADNKKIIPGGVFSNPFREAEDAKIASLEKHVKMVDPEHKTGDQKRKVCWSYRKGRCRFGSKCSFAHDSDLILKKELHGENPEEAGEDAAAGTSVETTNFSRKQGTNANKKKRPGLSRELVPPKKVLKMYHREKYNGKP</sequence>
<dbReference type="SMART" id="SM00356">
    <property type="entry name" value="ZnF_C3H1"/>
    <property type="match status" value="1"/>
</dbReference>
<evidence type="ECO:0000256" key="3">
    <source>
        <dbReference type="ARBA" id="ARBA00022833"/>
    </source>
</evidence>
<feature type="domain" description="C3H1-type" evidence="6">
    <location>
        <begin position="111"/>
        <end position="138"/>
    </location>
</feature>
<name>A0A8D8C270_CULPI</name>
<evidence type="ECO:0000256" key="1">
    <source>
        <dbReference type="ARBA" id="ARBA00022723"/>
    </source>
</evidence>
<feature type="compositionally biased region" description="Acidic residues" evidence="5">
    <location>
        <begin position="35"/>
        <end position="44"/>
    </location>
</feature>